<evidence type="ECO:0000313" key="6">
    <source>
        <dbReference type="EMBL" id="KXA90526.1"/>
    </source>
</evidence>
<dbReference type="PROSITE" id="PS50975">
    <property type="entry name" value="ATP_GRASP"/>
    <property type="match status" value="1"/>
</dbReference>
<dbReference type="SUPFAM" id="SSF56059">
    <property type="entry name" value="Glutathione synthetase ATP-binding domain-like"/>
    <property type="match status" value="1"/>
</dbReference>
<evidence type="ECO:0000259" key="5">
    <source>
        <dbReference type="PROSITE" id="PS50975"/>
    </source>
</evidence>
<gene>
    <name evidence="6" type="ORF">AKJ62_00675</name>
</gene>
<accession>A0A133U8R4</accession>
<evidence type="ECO:0000313" key="7">
    <source>
        <dbReference type="Proteomes" id="UP000070589"/>
    </source>
</evidence>
<sequence length="283" mass="31831">MFVSGGDGWTVRQLEKQAEKKGISCELFLLNEVVSRIDGEPKFSCRGEDLENFDALIVRWVPDGSAEQLIFRMNALHILENLGVKILNPPSAIEKCTDKFYASSLLEDEGLPVPKTVVAEERDVAENAFEEFGDIIVKPLFGSSGTGMVRVDNEDLADRVFRALEFGRYVYYVQEFLQHGNRDKRVFVLNGEVLASMERVGEDWRTNCARNGIARPCDVSDELEELSLKAARVLDCEYAGVDFIESEDELYVVEVNAIPGWENLQSVTDTNIAEGIIDYLMEI</sequence>
<dbReference type="PANTHER" id="PTHR21621:SF0">
    <property type="entry name" value="BETA-CITRYLGLUTAMATE SYNTHASE B-RELATED"/>
    <property type="match status" value="1"/>
</dbReference>
<dbReference type="EMBL" id="LHXL01000004">
    <property type="protein sequence ID" value="KXA90526.1"/>
    <property type="molecule type" value="Genomic_DNA"/>
</dbReference>
<dbReference type="Gene3D" id="3.30.1490.20">
    <property type="entry name" value="ATP-grasp fold, A domain"/>
    <property type="match status" value="1"/>
</dbReference>
<dbReference type="Pfam" id="PF08443">
    <property type="entry name" value="RimK"/>
    <property type="match status" value="1"/>
</dbReference>
<evidence type="ECO:0000256" key="3">
    <source>
        <dbReference type="ARBA" id="ARBA00022840"/>
    </source>
</evidence>
<dbReference type="Gene3D" id="3.30.470.20">
    <property type="entry name" value="ATP-grasp fold, B domain"/>
    <property type="match status" value="1"/>
</dbReference>
<dbReference type="InterPro" id="IPR013651">
    <property type="entry name" value="ATP-grasp_RimK-type"/>
</dbReference>
<dbReference type="GO" id="GO:0016879">
    <property type="term" value="F:ligase activity, forming carbon-nitrogen bonds"/>
    <property type="evidence" value="ECO:0007669"/>
    <property type="project" value="TreeGrafter"/>
</dbReference>
<dbReference type="Gene3D" id="3.40.50.20">
    <property type="match status" value="1"/>
</dbReference>
<organism evidence="6 7">
    <name type="scientific">candidate division MSBL1 archaeon SCGC-AAA259D14</name>
    <dbReference type="NCBI Taxonomy" id="1698261"/>
    <lineage>
        <taxon>Archaea</taxon>
        <taxon>Methanobacteriati</taxon>
        <taxon>Methanobacteriota</taxon>
        <taxon>candidate division MSBL1</taxon>
    </lineage>
</organism>
<keyword evidence="7" id="KW-1185">Reference proteome</keyword>
<keyword evidence="2 4" id="KW-0547">Nucleotide-binding</keyword>
<dbReference type="InterPro" id="IPR011761">
    <property type="entry name" value="ATP-grasp"/>
</dbReference>
<keyword evidence="3 4" id="KW-0067">ATP-binding</keyword>
<evidence type="ECO:0000256" key="1">
    <source>
        <dbReference type="ARBA" id="ARBA00022723"/>
    </source>
</evidence>
<dbReference type="InterPro" id="IPR004666">
    <property type="entry name" value="Rp_bS6_RimK/Lys_biosynth_LsyX"/>
</dbReference>
<protein>
    <recommendedName>
        <fullName evidence="5">ATP-grasp domain-containing protein</fullName>
    </recommendedName>
</protein>
<keyword evidence="1" id="KW-0479">Metal-binding</keyword>
<dbReference type="NCBIfam" id="TIGR00768">
    <property type="entry name" value="rimK_fam"/>
    <property type="match status" value="1"/>
</dbReference>
<name>A0A133U8R4_9EURY</name>
<evidence type="ECO:0000256" key="2">
    <source>
        <dbReference type="ARBA" id="ARBA00022741"/>
    </source>
</evidence>
<proteinExistence type="predicted"/>
<dbReference type="PANTHER" id="PTHR21621">
    <property type="entry name" value="RIBOSOMAL PROTEIN S6 MODIFICATION PROTEIN"/>
    <property type="match status" value="1"/>
</dbReference>
<reference evidence="6 7" key="1">
    <citation type="journal article" date="2016" name="Sci. Rep.">
        <title>Metabolic traits of an uncultured archaeal lineage -MSBL1- from brine pools of the Red Sea.</title>
        <authorList>
            <person name="Mwirichia R."/>
            <person name="Alam I."/>
            <person name="Rashid M."/>
            <person name="Vinu M."/>
            <person name="Ba-Alawi W."/>
            <person name="Anthony Kamau A."/>
            <person name="Kamanda Ngugi D."/>
            <person name="Goker M."/>
            <person name="Klenk H.P."/>
            <person name="Bajic V."/>
            <person name="Stingl U."/>
        </authorList>
    </citation>
    <scope>NUCLEOTIDE SEQUENCE [LARGE SCALE GENOMIC DNA]</scope>
    <source>
        <strain evidence="6">SCGC-AAA259D14</strain>
    </source>
</reference>
<feature type="domain" description="ATP-grasp" evidence="5">
    <location>
        <begin position="103"/>
        <end position="281"/>
    </location>
</feature>
<dbReference type="Proteomes" id="UP000070589">
    <property type="component" value="Unassembled WGS sequence"/>
</dbReference>
<comment type="caution">
    <text evidence="6">The sequence shown here is derived from an EMBL/GenBank/DDBJ whole genome shotgun (WGS) entry which is preliminary data.</text>
</comment>
<dbReference type="GO" id="GO:0005524">
    <property type="term" value="F:ATP binding"/>
    <property type="evidence" value="ECO:0007669"/>
    <property type="project" value="UniProtKB-UniRule"/>
</dbReference>
<dbReference type="GO" id="GO:0046872">
    <property type="term" value="F:metal ion binding"/>
    <property type="evidence" value="ECO:0007669"/>
    <property type="project" value="UniProtKB-KW"/>
</dbReference>
<dbReference type="GO" id="GO:0005737">
    <property type="term" value="C:cytoplasm"/>
    <property type="evidence" value="ECO:0007669"/>
    <property type="project" value="TreeGrafter"/>
</dbReference>
<dbReference type="InterPro" id="IPR013815">
    <property type="entry name" value="ATP_grasp_subdomain_1"/>
</dbReference>
<evidence type="ECO:0000256" key="4">
    <source>
        <dbReference type="PROSITE-ProRule" id="PRU00409"/>
    </source>
</evidence>
<dbReference type="AlphaFoldDB" id="A0A133U8R4"/>